<organism evidence="3 4">
    <name type="scientific">Neolewinella xylanilytica</name>
    <dbReference type="NCBI Taxonomy" id="1514080"/>
    <lineage>
        <taxon>Bacteria</taxon>
        <taxon>Pseudomonadati</taxon>
        <taxon>Bacteroidota</taxon>
        <taxon>Saprospiria</taxon>
        <taxon>Saprospirales</taxon>
        <taxon>Lewinellaceae</taxon>
        <taxon>Neolewinella</taxon>
    </lineage>
</organism>
<dbReference type="PROSITE" id="PS00061">
    <property type="entry name" value="ADH_SHORT"/>
    <property type="match status" value="1"/>
</dbReference>
<dbReference type="InterPro" id="IPR002347">
    <property type="entry name" value="SDR_fam"/>
</dbReference>
<dbReference type="AlphaFoldDB" id="A0A2S6I7R3"/>
<dbReference type="GO" id="GO:0016020">
    <property type="term" value="C:membrane"/>
    <property type="evidence" value="ECO:0007669"/>
    <property type="project" value="TreeGrafter"/>
</dbReference>
<sequence>MHILVTGASRGIGRACARRFAREGHRVAAVARTAEQLRDLAAEAPLIEPWVADLRSDTVTGHFDVVVLNAGQYTPGRLIDVASDVFADMWELNVLANHRLARRLLPPMIERKRGHLVVIGSTATDAAMPHMTAYAATKKALRGLWEGWAQDLEGTGVRTTLVAPGATLTDSWKHETPPARILAPEAVADLVYRVIAEGLTGRRVIRAD</sequence>
<dbReference type="PANTHER" id="PTHR44196">
    <property type="entry name" value="DEHYDROGENASE/REDUCTASE SDR FAMILY MEMBER 7B"/>
    <property type="match status" value="1"/>
</dbReference>
<keyword evidence="4" id="KW-1185">Reference proteome</keyword>
<dbReference type="InterPro" id="IPR020904">
    <property type="entry name" value="Sc_DH/Rdtase_CS"/>
</dbReference>
<reference evidence="3 4" key="1">
    <citation type="submission" date="2018-02" db="EMBL/GenBank/DDBJ databases">
        <title>Genomic Encyclopedia of Archaeal and Bacterial Type Strains, Phase II (KMG-II): from individual species to whole genera.</title>
        <authorList>
            <person name="Goeker M."/>
        </authorList>
    </citation>
    <scope>NUCLEOTIDE SEQUENCE [LARGE SCALE GENOMIC DNA]</scope>
    <source>
        <strain evidence="3 4">DSM 29526</strain>
    </source>
</reference>
<dbReference type="CDD" id="cd05233">
    <property type="entry name" value="SDR_c"/>
    <property type="match status" value="1"/>
</dbReference>
<dbReference type="GO" id="GO:0016491">
    <property type="term" value="F:oxidoreductase activity"/>
    <property type="evidence" value="ECO:0007669"/>
    <property type="project" value="UniProtKB-KW"/>
</dbReference>
<dbReference type="Gene3D" id="3.40.50.720">
    <property type="entry name" value="NAD(P)-binding Rossmann-like Domain"/>
    <property type="match status" value="1"/>
</dbReference>
<name>A0A2S6I7R3_9BACT</name>
<dbReference type="EMBL" id="PTJC01000005">
    <property type="protein sequence ID" value="PPK87544.1"/>
    <property type="molecule type" value="Genomic_DNA"/>
</dbReference>
<dbReference type="PRINTS" id="PR00081">
    <property type="entry name" value="GDHRDH"/>
</dbReference>
<dbReference type="SUPFAM" id="SSF51735">
    <property type="entry name" value="NAD(P)-binding Rossmann-fold domains"/>
    <property type="match status" value="1"/>
</dbReference>
<comment type="caution">
    <text evidence="3">The sequence shown here is derived from an EMBL/GenBank/DDBJ whole genome shotgun (WGS) entry which is preliminary data.</text>
</comment>
<evidence type="ECO:0000313" key="4">
    <source>
        <dbReference type="Proteomes" id="UP000237662"/>
    </source>
</evidence>
<protein>
    <submittedName>
        <fullName evidence="3">Short-subunit dehydrogenase</fullName>
    </submittedName>
</protein>
<evidence type="ECO:0000313" key="3">
    <source>
        <dbReference type="EMBL" id="PPK87544.1"/>
    </source>
</evidence>
<dbReference type="OrthoDB" id="9810734at2"/>
<dbReference type="Proteomes" id="UP000237662">
    <property type="component" value="Unassembled WGS sequence"/>
</dbReference>
<dbReference type="Pfam" id="PF00106">
    <property type="entry name" value="adh_short"/>
    <property type="match status" value="1"/>
</dbReference>
<gene>
    <name evidence="3" type="ORF">CLV84_0487</name>
</gene>
<dbReference type="RefSeq" id="WP_146088679.1">
    <property type="nucleotide sequence ID" value="NZ_PTJC01000005.1"/>
</dbReference>
<proteinExistence type="inferred from homology"/>
<evidence type="ECO:0000256" key="1">
    <source>
        <dbReference type="ARBA" id="ARBA00006484"/>
    </source>
</evidence>
<dbReference type="PANTHER" id="PTHR44196:SF1">
    <property type="entry name" value="DEHYDROGENASE_REDUCTASE SDR FAMILY MEMBER 7B"/>
    <property type="match status" value="1"/>
</dbReference>
<accession>A0A2S6I7R3</accession>
<keyword evidence="2" id="KW-0560">Oxidoreductase</keyword>
<evidence type="ECO:0000256" key="2">
    <source>
        <dbReference type="ARBA" id="ARBA00023002"/>
    </source>
</evidence>
<dbReference type="InterPro" id="IPR036291">
    <property type="entry name" value="NAD(P)-bd_dom_sf"/>
</dbReference>
<comment type="similarity">
    <text evidence="1">Belongs to the short-chain dehydrogenases/reductases (SDR) family.</text>
</comment>